<feature type="binding site" evidence="12">
    <location>
        <position position="226"/>
    </location>
    <ligand>
        <name>FAD</name>
        <dbReference type="ChEBI" id="CHEBI:57692"/>
    </ligand>
</feature>
<dbReference type="Pfam" id="PF00875">
    <property type="entry name" value="DNA_photolyase"/>
    <property type="match status" value="1"/>
</dbReference>
<dbReference type="STRING" id="171383.AKJ31_11445"/>
<protein>
    <recommendedName>
        <fullName evidence="4">Deoxyribodipyrimidine photo-lyase</fullName>
        <ecNumber evidence="3">4.1.99.3</ecNumber>
    </recommendedName>
    <alternativeName>
        <fullName evidence="8">DNA photolyase</fullName>
    </alternativeName>
    <alternativeName>
        <fullName evidence="11">Photoreactivating enzyme</fullName>
    </alternativeName>
</protein>
<dbReference type="EC" id="4.1.99.3" evidence="3"/>
<feature type="binding site" evidence="12">
    <location>
        <position position="274"/>
    </location>
    <ligand>
        <name>FAD</name>
        <dbReference type="ChEBI" id="CHEBI:57692"/>
    </ligand>
</feature>
<gene>
    <name evidence="16" type="ORF">AKJ31_11445</name>
</gene>
<dbReference type="Gene3D" id="1.25.40.80">
    <property type="match status" value="1"/>
</dbReference>
<feature type="binding site" evidence="12">
    <location>
        <begin position="277"/>
        <end position="284"/>
    </location>
    <ligand>
        <name>FAD</name>
        <dbReference type="ChEBI" id="CHEBI:57692"/>
    </ligand>
</feature>
<evidence type="ECO:0000256" key="13">
    <source>
        <dbReference type="PIRSR" id="PIRSR602081-2"/>
    </source>
</evidence>
<evidence type="ECO:0000256" key="6">
    <source>
        <dbReference type="ARBA" id="ARBA00022827"/>
    </source>
</evidence>
<feature type="binding site" evidence="12">
    <location>
        <begin position="375"/>
        <end position="377"/>
    </location>
    <ligand>
        <name>FAD</name>
        <dbReference type="ChEBI" id="CHEBI:57692"/>
    </ligand>
</feature>
<evidence type="ECO:0000259" key="15">
    <source>
        <dbReference type="PROSITE" id="PS51645"/>
    </source>
</evidence>
<dbReference type="PRINTS" id="PR00147">
    <property type="entry name" value="DNAPHOTLYASE"/>
</dbReference>
<feature type="site" description="Electron transfer via tryptophanyl radical" evidence="13">
    <location>
        <position position="362"/>
    </location>
</feature>
<dbReference type="EMBL" id="LHPI01000009">
    <property type="protein sequence ID" value="KOO07495.1"/>
    <property type="molecule type" value="Genomic_DNA"/>
</dbReference>
<dbReference type="SUPFAM" id="SSF52425">
    <property type="entry name" value="Cryptochrome/photolyase, N-terminal domain"/>
    <property type="match status" value="1"/>
</dbReference>
<dbReference type="PROSITE" id="PS51645">
    <property type="entry name" value="PHR_CRY_ALPHA_BETA"/>
    <property type="match status" value="1"/>
</dbReference>
<evidence type="ECO:0000256" key="11">
    <source>
        <dbReference type="ARBA" id="ARBA00083107"/>
    </source>
</evidence>
<dbReference type="GO" id="GO:0003677">
    <property type="term" value="F:DNA binding"/>
    <property type="evidence" value="ECO:0007669"/>
    <property type="project" value="TreeGrafter"/>
</dbReference>
<proteinExistence type="inferred from homology"/>
<dbReference type="InterPro" id="IPR002081">
    <property type="entry name" value="Cryptochrome/DNA_photolyase_1"/>
</dbReference>
<comment type="similarity">
    <text evidence="14">Belongs to the DNA photolyase family.</text>
</comment>
<feature type="site" description="Electron transfer via tryptophanyl radical" evidence="13">
    <location>
        <position position="385"/>
    </location>
</feature>
<sequence length="475" mass="54724">MNLVWFRRDLRVDDNSALLAAINTNKPVVALFVATPSTWQQHELAPIQADFIYRRLFELQQDLANLNIPLLYAEVASFSDSADKVAELADELGCDDVYLNKEYELNEVKRDERLAQALLTQDKALHCFDDKCILNPGTVVNKQNQYFKVFTPFKKAYLSQLSLAPVVPQKAVEAVLPPESLHTSEYQFSQDSTFSYPRVSSEDYAVDTESIYQTLRRFNSEDVDDYKDKRDFPAIEGTSRLSPYLAIGALSVRQCMARVLYQQSMPLSAGRETWQSELIWREFYQHLIYFEPKLSMGKSFLEWGEQLRWDNSQTRIEAWKTGNTGYPIVDAAMKQLNQTGWMHNRLRMIVASFLIKDLQVDWRVGEAYFMSKLIDGDYPANNGGWQWCASTGCDGQPYFRIFNPVTQGERFDADGSFVRRWIPELASVPDKYVHQPWKWSNVSALSYPPPIVDHKAQREITLLNYKNAKDTLDAT</sequence>
<evidence type="ECO:0000256" key="3">
    <source>
        <dbReference type="ARBA" id="ARBA00013149"/>
    </source>
</evidence>
<keyword evidence="6 12" id="KW-0274">FAD</keyword>
<keyword evidence="5 12" id="KW-0285">Flavoprotein</keyword>
<dbReference type="GO" id="GO:0000719">
    <property type="term" value="P:photoreactive repair"/>
    <property type="evidence" value="ECO:0007669"/>
    <property type="project" value="UniProtKB-ARBA"/>
</dbReference>
<evidence type="ECO:0000256" key="1">
    <source>
        <dbReference type="ARBA" id="ARBA00001932"/>
    </source>
</evidence>
<dbReference type="NCBIfam" id="NF007955">
    <property type="entry name" value="PRK10674.1"/>
    <property type="match status" value="1"/>
</dbReference>
<keyword evidence="17" id="KW-1185">Reference proteome</keyword>
<dbReference type="GO" id="GO:0009416">
    <property type="term" value="P:response to light stimulus"/>
    <property type="evidence" value="ECO:0007669"/>
    <property type="project" value="TreeGrafter"/>
</dbReference>
<dbReference type="GO" id="GO:0071949">
    <property type="term" value="F:FAD binding"/>
    <property type="evidence" value="ECO:0007669"/>
    <property type="project" value="TreeGrafter"/>
</dbReference>
<dbReference type="Proteomes" id="UP000037530">
    <property type="component" value="Unassembled WGS sequence"/>
</dbReference>
<name>A0A0M0HZJ6_9VIBR</name>
<feature type="domain" description="Photolyase/cryptochrome alpha/beta" evidence="15">
    <location>
        <begin position="1"/>
        <end position="133"/>
    </location>
</feature>
<dbReference type="GO" id="GO:0003904">
    <property type="term" value="F:deoxyribodipyrimidine photo-lyase activity"/>
    <property type="evidence" value="ECO:0007669"/>
    <property type="project" value="UniProtKB-EC"/>
</dbReference>
<comment type="similarity">
    <text evidence="2">Belongs to the DNA photolyase class-1 family.</text>
</comment>
<dbReference type="FunFam" id="1.10.579.10:FF:000003">
    <property type="entry name" value="Deoxyribodipyrimidine photo-lyase"/>
    <property type="match status" value="1"/>
</dbReference>
<evidence type="ECO:0000313" key="17">
    <source>
        <dbReference type="Proteomes" id="UP000037530"/>
    </source>
</evidence>
<comment type="function">
    <text evidence="10">Involved in repair of UV radiation-induced DNA damage. Catalyzes the light-dependent monomerization (300-600 nm) of cyclobutyl pyrimidine dimers (in cis-syn configuration), which are formed between adjacent bases on the same DNA strand upon exposure to ultraviolet radiation.</text>
</comment>
<evidence type="ECO:0000256" key="10">
    <source>
        <dbReference type="ARBA" id="ARBA00059220"/>
    </source>
</evidence>
<comment type="cofactor">
    <cofactor evidence="12">
        <name>FAD</name>
        <dbReference type="ChEBI" id="CHEBI:57692"/>
    </cofactor>
    <text evidence="12">Binds 1 FAD per subunit.</text>
</comment>
<feature type="binding site" evidence="12">
    <location>
        <begin position="238"/>
        <end position="242"/>
    </location>
    <ligand>
        <name>FAD</name>
        <dbReference type="ChEBI" id="CHEBI:57692"/>
    </ligand>
</feature>
<evidence type="ECO:0000256" key="14">
    <source>
        <dbReference type="RuleBase" id="RU004182"/>
    </source>
</evidence>
<keyword evidence="16" id="KW-0456">Lyase</keyword>
<dbReference type="Gene3D" id="3.40.50.620">
    <property type="entry name" value="HUPs"/>
    <property type="match status" value="1"/>
</dbReference>
<comment type="caution">
    <text evidence="16">The sequence shown here is derived from an EMBL/GenBank/DDBJ whole genome shotgun (WGS) entry which is preliminary data.</text>
</comment>
<dbReference type="PROSITE" id="PS00691">
    <property type="entry name" value="DNA_PHOTOLYASES_1_2"/>
    <property type="match status" value="1"/>
</dbReference>
<dbReference type="InterPro" id="IPR018394">
    <property type="entry name" value="DNA_photolyase_1_CS_C"/>
</dbReference>
<evidence type="ECO:0000256" key="12">
    <source>
        <dbReference type="PIRSR" id="PIRSR602081-1"/>
    </source>
</evidence>
<dbReference type="RefSeq" id="WP_053409233.1">
    <property type="nucleotide sequence ID" value="NZ_DAIPHI010000003.1"/>
</dbReference>
<comment type="cofactor">
    <cofactor evidence="1">
        <name>(6R)-5,10-methylene-5,6,7,8-tetrahydrofolate</name>
        <dbReference type="ChEBI" id="CHEBI:15636"/>
    </cofactor>
</comment>
<dbReference type="AlphaFoldDB" id="A0A0M0HZJ6"/>
<evidence type="ECO:0000256" key="8">
    <source>
        <dbReference type="ARBA" id="ARBA00031671"/>
    </source>
</evidence>
<organism evidence="16 17">
    <name type="scientific">Vibrio hepatarius</name>
    <dbReference type="NCBI Taxonomy" id="171383"/>
    <lineage>
        <taxon>Bacteria</taxon>
        <taxon>Pseudomonadati</taxon>
        <taxon>Pseudomonadota</taxon>
        <taxon>Gammaproteobacteria</taxon>
        <taxon>Vibrionales</taxon>
        <taxon>Vibrionaceae</taxon>
        <taxon>Vibrio</taxon>
        <taxon>Vibrio oreintalis group</taxon>
    </lineage>
</organism>
<accession>A0A0M0HZJ6</accession>
<feature type="site" description="Electron transfer via tryptophanyl radical" evidence="13">
    <location>
        <position position="309"/>
    </location>
</feature>
<dbReference type="InterPro" id="IPR006050">
    <property type="entry name" value="DNA_photolyase_N"/>
</dbReference>
<keyword evidence="7 14" id="KW-0157">Chromophore</keyword>
<evidence type="ECO:0000256" key="7">
    <source>
        <dbReference type="ARBA" id="ARBA00022991"/>
    </source>
</evidence>
<dbReference type="InterPro" id="IPR036134">
    <property type="entry name" value="Crypto/Photolyase_FAD-like_sf"/>
</dbReference>
<dbReference type="Pfam" id="PF03441">
    <property type="entry name" value="FAD_binding_7"/>
    <property type="match status" value="1"/>
</dbReference>
<reference evidence="17" key="1">
    <citation type="submission" date="2015-08" db="EMBL/GenBank/DDBJ databases">
        <title>Vibrio galatheae sp. nov., a novel member of the Vibrionaceae family isolated from the Solomon Islands.</title>
        <authorList>
            <person name="Giubergia S."/>
            <person name="Machado H."/>
            <person name="Mateiu R.V."/>
            <person name="Gram L."/>
        </authorList>
    </citation>
    <scope>NUCLEOTIDE SEQUENCE [LARGE SCALE GENOMIC DNA]</scope>
    <source>
        <strain evidence="17">DSM 19134</strain>
    </source>
</reference>
<evidence type="ECO:0000313" key="16">
    <source>
        <dbReference type="EMBL" id="KOO07495.1"/>
    </source>
</evidence>
<evidence type="ECO:0000256" key="9">
    <source>
        <dbReference type="ARBA" id="ARBA00033999"/>
    </source>
</evidence>
<dbReference type="PANTHER" id="PTHR11455:SF9">
    <property type="entry name" value="CRYPTOCHROME CIRCADIAN CLOCK 5 ISOFORM X1"/>
    <property type="match status" value="1"/>
</dbReference>
<evidence type="ECO:0000256" key="2">
    <source>
        <dbReference type="ARBA" id="ARBA00005862"/>
    </source>
</evidence>
<dbReference type="InterPro" id="IPR014729">
    <property type="entry name" value="Rossmann-like_a/b/a_fold"/>
</dbReference>
<dbReference type="Gene3D" id="1.10.579.10">
    <property type="entry name" value="DNA Cyclobutane Dipyrimidine Photolyase, subunit A, domain 3"/>
    <property type="match status" value="1"/>
</dbReference>
<dbReference type="OrthoDB" id="9772484at2"/>
<dbReference type="InterPro" id="IPR005101">
    <property type="entry name" value="Cryptochr/Photolyase_FAD-bd"/>
</dbReference>
<dbReference type="SUPFAM" id="SSF48173">
    <property type="entry name" value="Cryptochrome/photolyase FAD-binding domain"/>
    <property type="match status" value="1"/>
</dbReference>
<dbReference type="InterPro" id="IPR036155">
    <property type="entry name" value="Crypto/Photolyase_N_sf"/>
</dbReference>
<dbReference type="PANTHER" id="PTHR11455">
    <property type="entry name" value="CRYPTOCHROME"/>
    <property type="match status" value="1"/>
</dbReference>
<comment type="catalytic activity">
    <reaction evidence="9">
        <text>cyclobutadipyrimidine (in DNA) = 2 pyrimidine residues (in DNA).</text>
        <dbReference type="EC" id="4.1.99.3"/>
    </reaction>
</comment>
<dbReference type="PATRIC" id="fig|171383.3.peg.2337"/>
<evidence type="ECO:0000256" key="4">
    <source>
        <dbReference type="ARBA" id="ARBA00014046"/>
    </source>
</evidence>
<evidence type="ECO:0000256" key="5">
    <source>
        <dbReference type="ARBA" id="ARBA00022630"/>
    </source>
</evidence>